<feature type="domain" description="DUF7939" evidence="3">
    <location>
        <begin position="509"/>
        <end position="594"/>
    </location>
</feature>
<dbReference type="Proteomes" id="UP000288395">
    <property type="component" value="Unassembled WGS sequence"/>
</dbReference>
<evidence type="ECO:0000256" key="2">
    <source>
        <dbReference type="SAM" id="Phobius"/>
    </source>
</evidence>
<organism evidence="4 5">
    <name type="scientific">Aliidiomarina iranensis</name>
    <dbReference type="NCBI Taxonomy" id="1434071"/>
    <lineage>
        <taxon>Bacteria</taxon>
        <taxon>Pseudomonadati</taxon>
        <taxon>Pseudomonadota</taxon>
        <taxon>Gammaproteobacteria</taxon>
        <taxon>Alteromonadales</taxon>
        <taxon>Idiomarinaceae</taxon>
        <taxon>Aliidiomarina</taxon>
    </lineage>
</organism>
<evidence type="ECO:0000313" key="4">
    <source>
        <dbReference type="EMBL" id="RUO21157.1"/>
    </source>
</evidence>
<dbReference type="PANTHER" id="PTHR40940">
    <property type="entry name" value="PROTEIN BATD-RELATED"/>
    <property type="match status" value="1"/>
</dbReference>
<evidence type="ECO:0000256" key="1">
    <source>
        <dbReference type="SAM" id="MobiDB-lite"/>
    </source>
</evidence>
<dbReference type="InterPro" id="IPR025738">
    <property type="entry name" value="BatD"/>
</dbReference>
<dbReference type="AlphaFoldDB" id="A0A432VWX3"/>
<gene>
    <name evidence="4" type="ORF">CWE08_06090</name>
</gene>
<feature type="compositionally biased region" description="Polar residues" evidence="1">
    <location>
        <begin position="426"/>
        <end position="447"/>
    </location>
</feature>
<keyword evidence="2" id="KW-1133">Transmembrane helix</keyword>
<keyword evidence="2" id="KW-0812">Transmembrane</keyword>
<keyword evidence="2" id="KW-0472">Membrane</keyword>
<proteinExistence type="predicted"/>
<dbReference type="EMBL" id="PIPJ01000003">
    <property type="protein sequence ID" value="RUO21157.1"/>
    <property type="molecule type" value="Genomic_DNA"/>
</dbReference>
<dbReference type="Pfam" id="PF13584">
    <property type="entry name" value="BatD"/>
    <property type="match status" value="2"/>
</dbReference>
<protein>
    <recommendedName>
        <fullName evidence="3">DUF7939 domain-containing protein</fullName>
    </recommendedName>
</protein>
<reference evidence="5" key="1">
    <citation type="journal article" date="2018" name="Front. Microbiol.">
        <title>Genome-Based Analysis Reveals the Taxonomy and Diversity of the Family Idiomarinaceae.</title>
        <authorList>
            <person name="Liu Y."/>
            <person name="Lai Q."/>
            <person name="Shao Z."/>
        </authorList>
    </citation>
    <scope>NUCLEOTIDE SEQUENCE [LARGE SCALE GENOMIC DNA]</scope>
    <source>
        <strain evidence="5">GBPy7</strain>
    </source>
</reference>
<comment type="caution">
    <text evidence="4">The sequence shown here is derived from an EMBL/GenBank/DDBJ whole genome shotgun (WGS) entry which is preliminary data.</text>
</comment>
<feature type="region of interest" description="Disordered" evidence="1">
    <location>
        <begin position="423"/>
        <end position="450"/>
    </location>
</feature>
<dbReference type="Pfam" id="PF25607">
    <property type="entry name" value="DUF7939"/>
    <property type="match status" value="1"/>
</dbReference>
<name>A0A432VWX3_9GAMM</name>
<dbReference type="InterPro" id="IPR057699">
    <property type="entry name" value="DUF7939"/>
</dbReference>
<feature type="transmembrane region" description="Helical" evidence="2">
    <location>
        <begin position="469"/>
        <end position="489"/>
    </location>
</feature>
<accession>A0A432VWX3</accession>
<evidence type="ECO:0000259" key="3">
    <source>
        <dbReference type="Pfam" id="PF25607"/>
    </source>
</evidence>
<dbReference type="PANTHER" id="PTHR40940:SF1">
    <property type="entry name" value="PROTEIN BATD"/>
    <property type="match status" value="1"/>
</dbReference>
<evidence type="ECO:0000313" key="5">
    <source>
        <dbReference type="Proteomes" id="UP000288395"/>
    </source>
</evidence>
<keyword evidence="5" id="KW-1185">Reference proteome</keyword>
<sequence length="608" mass="68298">MNMIRHLMCQFNESFFNNLYSHYPYFPSRICSTLTFGNSRMKRIITLIIFFWISMPSYAQQATASIDRNPVVEFGALVLTVTTDESLPRNAFIPERWISDFEIRGTSVNSSSTMVNNRVSRSIEWRVSLRAPAAGRYEIPAIQIGNSETAPIQVDVIAASEQPPQERNYFIEAVLDEESAYVQQQLTYTVKLYIADQLETGSLGLPSIDNVSVEQLGQDRQSQEIIDGRRFQVLTRTYGITPRRSGSITIPGVRFDGQVRRMPSSGFSALGRIEPVSTRSGDITIEVLPRPSNYVGTWLPSEQVSIEEQWEPESSSFTIGEPITRRVAITAVGVRPEQLPEPEFAYPSEIRVYPDRGQTEVNVIRGKSVARATYTTALVPSSAGEFILPAIEIPWWNTRTSEIEYAQLPERIIRVLAPPGGLTVPGTMQSPSEGELGQPNNASSGNGDSEVISAESQVTIARYAQMLSYWQYATFALFILWIATVILFLRQKHVKVSKNTQEPVPQQVRKPLHELKQACRTNDPSKARSAILAWHHARTGEPARGLYAIAKVLASPELEVQMQKLEAALYSREQQEWQSGKALWAEIQKLHQRQSSSEEVLPKLYPNS</sequence>